<dbReference type="GO" id="GO:0051131">
    <property type="term" value="P:chaperone-mediated protein complex assembly"/>
    <property type="evidence" value="ECO:0007669"/>
    <property type="project" value="TreeGrafter"/>
</dbReference>
<dbReference type="GeneID" id="9045448"/>
<organism evidence="3">
    <name type="scientific">Perkinsus marinus (strain ATCC 50983 / TXsc)</name>
    <dbReference type="NCBI Taxonomy" id="423536"/>
    <lineage>
        <taxon>Eukaryota</taxon>
        <taxon>Sar</taxon>
        <taxon>Alveolata</taxon>
        <taxon>Perkinsozoa</taxon>
        <taxon>Perkinsea</taxon>
        <taxon>Perkinsida</taxon>
        <taxon>Perkinsidae</taxon>
        <taxon>Perkinsus</taxon>
    </lineage>
</organism>
<dbReference type="InterPro" id="IPR003959">
    <property type="entry name" value="ATPase_AAA_core"/>
</dbReference>
<evidence type="ECO:0000313" key="2">
    <source>
        <dbReference type="EMBL" id="EER14596.1"/>
    </source>
</evidence>
<sequence>MIPKVRVELNEDGIFTVRKDTFDDPATVREAREELLGECEKLAARDSKFALKWVQALARCEVKDLHWMPDAVAEVLTISDEEKVSLLEERSLVARARRVGDIIRGKIGDGEKNREDIDQLIDLGRKIPLGNTGDRTRRVFEKELTRLSQLEPSSQEYAVTRQYLDVVLSLPWTSTEGVADISAVRSSLSATHYGLEEVKERVVELWALGKMSHPSTRQVRPLLLVGPPGCGKTSIAESIAKALGRRFEMVSLGGLSDAGELKGHRRTYIGSQPGKILSALIASGSKNP</sequence>
<protein>
    <recommendedName>
        <fullName evidence="1">ATPase AAA-type core domain-containing protein</fullName>
    </recommendedName>
</protein>
<dbReference type="Pfam" id="PF00004">
    <property type="entry name" value="AAA"/>
    <property type="match status" value="1"/>
</dbReference>
<dbReference type="GO" id="GO:0005759">
    <property type="term" value="C:mitochondrial matrix"/>
    <property type="evidence" value="ECO:0007669"/>
    <property type="project" value="TreeGrafter"/>
</dbReference>
<dbReference type="Gene3D" id="1.20.5.5270">
    <property type="match status" value="1"/>
</dbReference>
<dbReference type="RefSeq" id="XP_002782801.1">
    <property type="nucleotide sequence ID" value="XM_002782755.2"/>
</dbReference>
<gene>
    <name evidence="2" type="ORF">Pmar_PMAR025798</name>
</gene>
<dbReference type="Gene3D" id="3.40.50.300">
    <property type="entry name" value="P-loop containing nucleotide triphosphate hydrolases"/>
    <property type="match status" value="1"/>
</dbReference>
<dbReference type="GO" id="GO:0005524">
    <property type="term" value="F:ATP binding"/>
    <property type="evidence" value="ECO:0007669"/>
    <property type="project" value="InterPro"/>
</dbReference>
<evidence type="ECO:0000313" key="3">
    <source>
        <dbReference type="Proteomes" id="UP000007800"/>
    </source>
</evidence>
<dbReference type="GO" id="GO:0003697">
    <property type="term" value="F:single-stranded DNA binding"/>
    <property type="evidence" value="ECO:0007669"/>
    <property type="project" value="TreeGrafter"/>
</dbReference>
<feature type="domain" description="ATPase AAA-type core" evidence="1">
    <location>
        <begin position="222"/>
        <end position="280"/>
    </location>
</feature>
<dbReference type="Proteomes" id="UP000007800">
    <property type="component" value="Unassembled WGS sequence"/>
</dbReference>
<dbReference type="InParanoid" id="C5KLP7"/>
<proteinExistence type="predicted"/>
<dbReference type="InterPro" id="IPR027417">
    <property type="entry name" value="P-loop_NTPase"/>
</dbReference>
<dbReference type="GO" id="GO:0016887">
    <property type="term" value="F:ATP hydrolysis activity"/>
    <property type="evidence" value="ECO:0007669"/>
    <property type="project" value="InterPro"/>
</dbReference>
<dbReference type="PANTHER" id="PTHR43718:SF2">
    <property type="entry name" value="LON PROTEASE HOMOLOG, MITOCHONDRIAL"/>
    <property type="match status" value="1"/>
</dbReference>
<dbReference type="InterPro" id="IPR027065">
    <property type="entry name" value="Lon_Prtase"/>
</dbReference>
<accession>C5KLP7</accession>
<dbReference type="AlphaFoldDB" id="C5KLP7"/>
<reference evidence="2 3" key="1">
    <citation type="submission" date="2008-07" db="EMBL/GenBank/DDBJ databases">
        <authorList>
            <person name="El-Sayed N."/>
            <person name="Caler E."/>
            <person name="Inman J."/>
            <person name="Amedeo P."/>
            <person name="Hass B."/>
            <person name="Wortman J."/>
        </authorList>
    </citation>
    <scope>NUCLEOTIDE SEQUENCE [LARGE SCALE GENOMIC DNA]</scope>
    <source>
        <strain evidence="3">ATCC 50983 / TXsc</strain>
    </source>
</reference>
<dbReference type="OrthoDB" id="2411602at2759"/>
<evidence type="ECO:0000259" key="1">
    <source>
        <dbReference type="Pfam" id="PF00004"/>
    </source>
</evidence>
<name>C5KLP7_PERM5</name>
<keyword evidence="3" id="KW-1185">Reference proteome</keyword>
<dbReference type="GO" id="GO:0007005">
    <property type="term" value="P:mitochondrion organization"/>
    <property type="evidence" value="ECO:0007669"/>
    <property type="project" value="TreeGrafter"/>
</dbReference>
<dbReference type="GO" id="GO:0004252">
    <property type="term" value="F:serine-type endopeptidase activity"/>
    <property type="evidence" value="ECO:0007669"/>
    <property type="project" value="InterPro"/>
</dbReference>
<dbReference type="GO" id="GO:0004176">
    <property type="term" value="F:ATP-dependent peptidase activity"/>
    <property type="evidence" value="ECO:0007669"/>
    <property type="project" value="InterPro"/>
</dbReference>
<dbReference type="EMBL" id="GG674112">
    <property type="protein sequence ID" value="EER14596.1"/>
    <property type="molecule type" value="Genomic_DNA"/>
</dbReference>
<dbReference type="GO" id="GO:0006515">
    <property type="term" value="P:protein quality control for misfolded or incompletely synthesized proteins"/>
    <property type="evidence" value="ECO:0007669"/>
    <property type="project" value="TreeGrafter"/>
</dbReference>
<dbReference type="SUPFAM" id="SSF52540">
    <property type="entry name" value="P-loop containing nucleoside triphosphate hydrolases"/>
    <property type="match status" value="1"/>
</dbReference>
<feature type="non-terminal residue" evidence="2">
    <location>
        <position position="288"/>
    </location>
</feature>
<dbReference type="PANTHER" id="PTHR43718">
    <property type="entry name" value="LON PROTEASE"/>
    <property type="match status" value="1"/>
</dbReference>